<evidence type="ECO:0000313" key="2">
    <source>
        <dbReference type="Proteomes" id="UP001056539"/>
    </source>
</evidence>
<reference evidence="1" key="2">
    <citation type="submission" date="2022-06" db="EMBL/GenBank/DDBJ databases">
        <title>Thermospira aquatica gen. nov., sp. nov.</title>
        <authorList>
            <person name="Ben Ali Gam Z."/>
            <person name="Labat M."/>
        </authorList>
    </citation>
    <scope>NUCLEOTIDE SEQUENCE</scope>
    <source>
        <strain evidence="1">F1F22</strain>
    </source>
</reference>
<evidence type="ECO:0008006" key="3">
    <source>
        <dbReference type="Google" id="ProtNLM"/>
    </source>
</evidence>
<proteinExistence type="predicted"/>
<evidence type="ECO:0000313" key="1">
    <source>
        <dbReference type="EMBL" id="URA10057.1"/>
    </source>
</evidence>
<dbReference type="GO" id="GO:0009116">
    <property type="term" value="P:nucleoside metabolic process"/>
    <property type="evidence" value="ECO:0007669"/>
    <property type="project" value="InterPro"/>
</dbReference>
<dbReference type="AlphaFoldDB" id="A0AAX3BCQ1"/>
<dbReference type="InterPro" id="IPR035994">
    <property type="entry name" value="Nucleoside_phosphorylase_sf"/>
</dbReference>
<dbReference type="Proteomes" id="UP001056539">
    <property type="component" value="Chromosome"/>
</dbReference>
<protein>
    <recommendedName>
        <fullName evidence="3">Nucleoside phosphorylase domain-containing protein</fullName>
    </recommendedName>
</protein>
<dbReference type="EMBL" id="CP073355">
    <property type="protein sequence ID" value="URA10057.1"/>
    <property type="molecule type" value="Genomic_DNA"/>
</dbReference>
<dbReference type="SUPFAM" id="SSF53167">
    <property type="entry name" value="Purine and uridine phosphorylases"/>
    <property type="match status" value="1"/>
</dbReference>
<dbReference type="Gene3D" id="3.40.50.1580">
    <property type="entry name" value="Nucleoside phosphorylase domain"/>
    <property type="match status" value="1"/>
</dbReference>
<dbReference type="GO" id="GO:0003824">
    <property type="term" value="F:catalytic activity"/>
    <property type="evidence" value="ECO:0007669"/>
    <property type="project" value="InterPro"/>
</dbReference>
<organism evidence="1 2">
    <name type="scientific">Thermospira aquatica</name>
    <dbReference type="NCBI Taxonomy" id="2828656"/>
    <lineage>
        <taxon>Bacteria</taxon>
        <taxon>Pseudomonadati</taxon>
        <taxon>Spirochaetota</taxon>
        <taxon>Spirochaetia</taxon>
        <taxon>Brevinematales</taxon>
        <taxon>Thermospiraceae</taxon>
        <taxon>Thermospira</taxon>
    </lineage>
</organism>
<keyword evidence="2" id="KW-1185">Reference proteome</keyword>
<reference evidence="1" key="1">
    <citation type="submission" date="2021-04" db="EMBL/GenBank/DDBJ databases">
        <authorList>
            <person name="Postec A."/>
        </authorList>
    </citation>
    <scope>NUCLEOTIDE SEQUENCE</scope>
    <source>
        <strain evidence="1">F1F22</strain>
    </source>
</reference>
<accession>A0AAX3BCQ1</accession>
<dbReference type="KEGG" id="taqu:KDW03_11325"/>
<sequence>MEKKRLLVAALPMELPPSLAHSLKRKMPAFIPMDEERLVGVTGVGKSNVTRFYRRLERMAIQIEKMLLIGFAGSLCESLPPGKIVTFDKVITYQGKVFSLFPVGKLHRSIGLEVREWTDAGEKRRLRVAHPHAEIIDMETATHAEECARLGVKLSVLRIVTDGPEDRLPSLAYIFEDWQHVVWKKILSHPLHGLGGLMFSWRLWKARESLTKEVEKLEEWHDFLENA</sequence>
<gene>
    <name evidence="1" type="ORF">KDW03_11325</name>
</gene>
<dbReference type="RefSeq" id="WP_271435188.1">
    <property type="nucleotide sequence ID" value="NZ_CP073355.1"/>
</dbReference>
<name>A0AAX3BCQ1_9SPIR</name>